<dbReference type="GO" id="GO:0046872">
    <property type="term" value="F:metal ion binding"/>
    <property type="evidence" value="ECO:0007669"/>
    <property type="project" value="UniProtKB-KW"/>
</dbReference>
<dbReference type="HAMAP" id="MF_00454">
    <property type="entry name" value="FluC"/>
    <property type="match status" value="1"/>
</dbReference>
<evidence type="ECO:0000256" key="5">
    <source>
        <dbReference type="ARBA" id="ARBA00023136"/>
    </source>
</evidence>
<evidence type="ECO:0000256" key="2">
    <source>
        <dbReference type="ARBA" id="ARBA00022475"/>
    </source>
</evidence>
<evidence type="ECO:0000256" key="7">
    <source>
        <dbReference type="ARBA" id="ARBA00035120"/>
    </source>
</evidence>
<name>A0A9W5VX17_9ACTO</name>
<evidence type="ECO:0000256" key="6">
    <source>
        <dbReference type="ARBA" id="ARBA00023303"/>
    </source>
</evidence>
<keyword evidence="4 10" id="KW-1133">Transmembrane helix</keyword>
<comment type="caution">
    <text evidence="11">The sequence shown here is derived from an EMBL/GenBank/DDBJ whole genome shotgun (WGS) entry which is preliminary data.</text>
</comment>
<keyword evidence="10" id="KW-0813">Transport</keyword>
<dbReference type="InterPro" id="IPR003691">
    <property type="entry name" value="FluC"/>
</dbReference>
<dbReference type="AlphaFoldDB" id="A0A9W5VX17"/>
<protein>
    <recommendedName>
        <fullName evidence="10">Fluoride-specific ion channel FluC</fullName>
    </recommendedName>
</protein>
<keyword evidence="5 10" id="KW-0472">Membrane</keyword>
<evidence type="ECO:0000313" key="12">
    <source>
        <dbReference type="Proteomes" id="UP000014387"/>
    </source>
</evidence>
<comment type="catalytic activity">
    <reaction evidence="8">
        <text>fluoride(in) = fluoride(out)</text>
        <dbReference type="Rhea" id="RHEA:76159"/>
        <dbReference type="ChEBI" id="CHEBI:17051"/>
    </reaction>
    <physiologicalReaction direction="left-to-right" evidence="8">
        <dbReference type="Rhea" id="RHEA:76160"/>
    </physiologicalReaction>
</comment>
<feature type="transmembrane region" description="Helical" evidence="10">
    <location>
        <begin position="99"/>
        <end position="123"/>
    </location>
</feature>
<accession>A0A9W5VX17</accession>
<reference evidence="11 12" key="1">
    <citation type="submission" date="2013-05" db="EMBL/GenBank/DDBJ databases">
        <title>The Genome Sequence of Actinomyces europaeus ACS-120-V-COL10B.</title>
        <authorList>
            <consortium name="The Broad Institute Genomics Platform"/>
            <person name="Earl A."/>
            <person name="Ward D."/>
            <person name="Feldgarden M."/>
            <person name="Gevers D."/>
            <person name="Saerens B."/>
            <person name="Vaneechoutte M."/>
            <person name="Walker B."/>
            <person name="Young S."/>
            <person name="Zeng Q."/>
            <person name="Gargeya S."/>
            <person name="Fitzgerald M."/>
            <person name="Haas B."/>
            <person name="Abouelleil A."/>
            <person name="Allen A.W."/>
            <person name="Alvarado L."/>
            <person name="Arachchi H.M."/>
            <person name="Berlin A.M."/>
            <person name="Chapman S.B."/>
            <person name="Gainer-Dewar J."/>
            <person name="Goldberg J."/>
            <person name="Griggs A."/>
            <person name="Gujja S."/>
            <person name="Hansen M."/>
            <person name="Howarth C."/>
            <person name="Imamovic A."/>
            <person name="Ireland A."/>
            <person name="Larimer J."/>
            <person name="McCowan C."/>
            <person name="Murphy C."/>
            <person name="Pearson M."/>
            <person name="Poon T.W."/>
            <person name="Priest M."/>
            <person name="Roberts A."/>
            <person name="Saif S."/>
            <person name="Shea T."/>
            <person name="Sisk P."/>
            <person name="Sykes S."/>
            <person name="Wortman J."/>
            <person name="Nusbaum C."/>
            <person name="Birren B."/>
        </authorList>
    </citation>
    <scope>NUCLEOTIDE SEQUENCE [LARGE SCALE GENOMIC DNA]</scope>
    <source>
        <strain evidence="11 12">ACS-120-V-Col10b</strain>
    </source>
</reference>
<feature type="binding site" evidence="10">
    <location>
        <position position="83"/>
    </location>
    <ligand>
        <name>Na(+)</name>
        <dbReference type="ChEBI" id="CHEBI:29101"/>
        <note>structural</note>
    </ligand>
</feature>
<evidence type="ECO:0000256" key="3">
    <source>
        <dbReference type="ARBA" id="ARBA00022692"/>
    </source>
</evidence>
<dbReference type="EMBL" id="AGWN01000001">
    <property type="protein sequence ID" value="EPD31460.1"/>
    <property type="molecule type" value="Genomic_DNA"/>
</dbReference>
<keyword evidence="6 10" id="KW-0407">Ion channel</keyword>
<evidence type="ECO:0000256" key="8">
    <source>
        <dbReference type="ARBA" id="ARBA00035585"/>
    </source>
</evidence>
<dbReference type="Proteomes" id="UP000014387">
    <property type="component" value="Unassembled WGS sequence"/>
</dbReference>
<keyword evidence="10" id="KW-0406">Ion transport</keyword>
<keyword evidence="10" id="KW-0479">Metal-binding</keyword>
<keyword evidence="3 10" id="KW-0812">Transmembrane</keyword>
<evidence type="ECO:0000256" key="9">
    <source>
        <dbReference type="ARBA" id="ARBA00049940"/>
    </source>
</evidence>
<dbReference type="GO" id="GO:0005886">
    <property type="term" value="C:plasma membrane"/>
    <property type="evidence" value="ECO:0007669"/>
    <property type="project" value="UniProtKB-SubCell"/>
</dbReference>
<sequence>MYEIKPGLLVFLGAALGTLARALTDSLIANTFAGINVSTVFVNVLGAFLMGGLITTWSLRRGMHPLWDRIKIFAGTGFLGAFTTYSAFALAIARGTNLALALGAGALIILAGITGAWLGTLVAKDRTAKGVHA</sequence>
<comment type="subcellular location">
    <subcellularLocation>
        <location evidence="1 10">Cell membrane</location>
        <topology evidence="1 10">Multi-pass membrane protein</topology>
    </subcellularLocation>
</comment>
<proteinExistence type="inferred from homology"/>
<comment type="similarity">
    <text evidence="7 10">Belongs to the fluoride channel Fluc/FEX (TC 1.A.43) family.</text>
</comment>
<dbReference type="Pfam" id="PF02537">
    <property type="entry name" value="CRCB"/>
    <property type="match status" value="1"/>
</dbReference>
<keyword evidence="10" id="KW-0915">Sodium</keyword>
<dbReference type="GO" id="GO:0140114">
    <property type="term" value="P:cellular detoxification of fluoride"/>
    <property type="evidence" value="ECO:0007669"/>
    <property type="project" value="UniProtKB-UniRule"/>
</dbReference>
<evidence type="ECO:0000256" key="10">
    <source>
        <dbReference type="HAMAP-Rule" id="MF_00454"/>
    </source>
</evidence>
<dbReference type="RefSeq" id="WP_016444571.1">
    <property type="nucleotide sequence ID" value="NZ_KE150266.1"/>
</dbReference>
<evidence type="ECO:0000313" key="11">
    <source>
        <dbReference type="EMBL" id="EPD31460.1"/>
    </source>
</evidence>
<organism evidence="11 12">
    <name type="scientific">Gleimia europaea ACS-120-V-Col10b</name>
    <dbReference type="NCBI Taxonomy" id="883069"/>
    <lineage>
        <taxon>Bacteria</taxon>
        <taxon>Bacillati</taxon>
        <taxon>Actinomycetota</taxon>
        <taxon>Actinomycetes</taxon>
        <taxon>Actinomycetales</taxon>
        <taxon>Actinomycetaceae</taxon>
        <taxon>Gleimia</taxon>
    </lineage>
</organism>
<feature type="transmembrane region" description="Helical" evidence="10">
    <location>
        <begin position="72"/>
        <end position="93"/>
    </location>
</feature>
<gene>
    <name evidence="10" type="primary">fluC</name>
    <name evidence="10" type="synonym">crcB</name>
    <name evidence="11" type="ORF">HMPREF9238_01234</name>
</gene>
<evidence type="ECO:0000256" key="1">
    <source>
        <dbReference type="ARBA" id="ARBA00004651"/>
    </source>
</evidence>
<comment type="function">
    <text evidence="9 10">Fluoride-specific ion channel. Important for reducing fluoride concentration in the cell, thus reducing its toxicity.</text>
</comment>
<feature type="binding site" evidence="10">
    <location>
        <position position="80"/>
    </location>
    <ligand>
        <name>Na(+)</name>
        <dbReference type="ChEBI" id="CHEBI:29101"/>
        <note>structural</note>
    </ligand>
</feature>
<dbReference type="GO" id="GO:0062054">
    <property type="term" value="F:fluoride channel activity"/>
    <property type="evidence" value="ECO:0007669"/>
    <property type="project" value="UniProtKB-UniRule"/>
</dbReference>
<keyword evidence="2 10" id="KW-1003">Cell membrane</keyword>
<comment type="activity regulation">
    <text evidence="10">Na(+) is not transported, but it plays an essential structural role and its presence is essential for fluoride channel function.</text>
</comment>
<evidence type="ECO:0000256" key="4">
    <source>
        <dbReference type="ARBA" id="ARBA00022989"/>
    </source>
</evidence>
<keyword evidence="12" id="KW-1185">Reference proteome</keyword>
<feature type="transmembrane region" description="Helical" evidence="10">
    <location>
        <begin position="40"/>
        <end position="60"/>
    </location>
</feature>